<keyword evidence="3" id="KW-0812">Transmembrane</keyword>
<keyword evidence="1" id="KW-0175">Coiled coil</keyword>
<comment type="caution">
    <text evidence="5">The sequence shown here is derived from an EMBL/GenBank/DDBJ whole genome shotgun (WGS) entry which is preliminary data.</text>
</comment>
<reference evidence="5 6" key="1">
    <citation type="submission" date="2020-07" db="EMBL/GenBank/DDBJ databases">
        <authorList>
            <person name="Feng X."/>
        </authorList>
    </citation>
    <scope>NUCLEOTIDE SEQUENCE [LARGE SCALE GENOMIC DNA]</scope>
    <source>
        <strain evidence="5 6">JCM31066</strain>
    </source>
</reference>
<evidence type="ECO:0000256" key="4">
    <source>
        <dbReference type="SAM" id="SignalP"/>
    </source>
</evidence>
<evidence type="ECO:0000256" key="1">
    <source>
        <dbReference type="SAM" id="Coils"/>
    </source>
</evidence>
<evidence type="ECO:0000313" key="6">
    <source>
        <dbReference type="Proteomes" id="UP000546464"/>
    </source>
</evidence>
<feature type="coiled-coil region" evidence="1">
    <location>
        <begin position="355"/>
        <end position="382"/>
    </location>
</feature>
<keyword evidence="3" id="KW-1133">Transmembrane helix</keyword>
<accession>A0A842HDS0</accession>
<sequence length="465" mass="51604">MRKPPLCCLLFLGCALGICFATPLQGRELRAQEKLLAREESGASGSPEAAASANSAPKPGAGLGAKNPRIPEVERKQLLEVASESAAVGEERLRELLREYSTRFPGLIGAAGVTLRRERGDFKFKRDAVIWQYACVSNVNSITIQPNPRVALIDLVTYTTRALDYVSSEGGKEFLGEYQQAYVDVMKTADEWAWWLADYVLGDKEYALLRTEVVKWCEENPMTSFMGRENIGVLAGDRFVPPPSVKLESSLFFGGLEEGLGNTYTELQQANRTLDNFYVLMDWMPVYAYWTTEIGVYNLMDSEAGQSFMSFVDGLDETQMRLNETAEYFSTLNDFFEPFADELAKPEFKQLPAELLAFANRSAALSEELERLERDLDALINDAGGQPLGQRIASIDGSLASMAVTAQELKKLSPLLDELEQPEAVSDALEGMVMRVILLFFVCLLVSQVLAAWLVEKIRRKSSGA</sequence>
<protein>
    <submittedName>
        <fullName evidence="5">Uncharacterized protein</fullName>
    </submittedName>
</protein>
<feature type="signal peptide" evidence="4">
    <location>
        <begin position="1"/>
        <end position="21"/>
    </location>
</feature>
<evidence type="ECO:0000256" key="2">
    <source>
        <dbReference type="SAM" id="MobiDB-lite"/>
    </source>
</evidence>
<feature type="region of interest" description="Disordered" evidence="2">
    <location>
        <begin position="38"/>
        <end position="67"/>
    </location>
</feature>
<dbReference type="AlphaFoldDB" id="A0A842HDS0"/>
<organism evidence="5 6">
    <name type="scientific">Ruficoccus amylovorans</name>
    <dbReference type="NCBI Taxonomy" id="1804625"/>
    <lineage>
        <taxon>Bacteria</taxon>
        <taxon>Pseudomonadati</taxon>
        <taxon>Verrucomicrobiota</taxon>
        <taxon>Opitutia</taxon>
        <taxon>Puniceicoccales</taxon>
        <taxon>Cerasicoccaceae</taxon>
        <taxon>Ruficoccus</taxon>
    </lineage>
</organism>
<keyword evidence="3" id="KW-0472">Membrane</keyword>
<evidence type="ECO:0000256" key="3">
    <source>
        <dbReference type="SAM" id="Phobius"/>
    </source>
</evidence>
<feature type="chain" id="PRO_5032282774" evidence="4">
    <location>
        <begin position="22"/>
        <end position="465"/>
    </location>
</feature>
<feature type="compositionally biased region" description="Low complexity" evidence="2">
    <location>
        <begin position="42"/>
        <end position="60"/>
    </location>
</feature>
<evidence type="ECO:0000313" key="5">
    <source>
        <dbReference type="EMBL" id="MBC2594369.1"/>
    </source>
</evidence>
<proteinExistence type="predicted"/>
<dbReference type="EMBL" id="JACHVB010000021">
    <property type="protein sequence ID" value="MBC2594369.1"/>
    <property type="molecule type" value="Genomic_DNA"/>
</dbReference>
<keyword evidence="6" id="KW-1185">Reference proteome</keyword>
<name>A0A842HDS0_9BACT</name>
<dbReference type="Proteomes" id="UP000546464">
    <property type="component" value="Unassembled WGS sequence"/>
</dbReference>
<gene>
    <name evidence="5" type="ORF">H5P28_08880</name>
</gene>
<dbReference type="RefSeq" id="WP_185675353.1">
    <property type="nucleotide sequence ID" value="NZ_JACHVB010000021.1"/>
</dbReference>
<feature type="transmembrane region" description="Helical" evidence="3">
    <location>
        <begin position="432"/>
        <end position="455"/>
    </location>
</feature>
<keyword evidence="4" id="KW-0732">Signal</keyword>